<keyword evidence="4" id="KW-1185">Reference proteome</keyword>
<evidence type="ECO:0000256" key="1">
    <source>
        <dbReference type="SAM" id="SignalP"/>
    </source>
</evidence>
<organism evidence="3 4">
    <name type="scientific">Sphingomonas paucimobilis NBRC 13935</name>
    <dbReference type="NCBI Taxonomy" id="1219050"/>
    <lineage>
        <taxon>Bacteria</taxon>
        <taxon>Pseudomonadati</taxon>
        <taxon>Pseudomonadota</taxon>
        <taxon>Alphaproteobacteria</taxon>
        <taxon>Sphingomonadales</taxon>
        <taxon>Sphingomonadaceae</taxon>
        <taxon>Sphingomonas</taxon>
    </lineage>
</organism>
<dbReference type="Pfam" id="PF12770">
    <property type="entry name" value="CHAT"/>
    <property type="match status" value="1"/>
</dbReference>
<protein>
    <submittedName>
        <fullName evidence="3">DNA, contig: SP630</fullName>
    </submittedName>
</protein>
<dbReference type="InterPro" id="IPR024983">
    <property type="entry name" value="CHAT_dom"/>
</dbReference>
<feature type="chain" id="PRO_5002216257" evidence="1">
    <location>
        <begin position="28"/>
        <end position="1044"/>
    </location>
</feature>
<keyword evidence="1" id="KW-0732">Signal</keyword>
<evidence type="ECO:0000259" key="2">
    <source>
        <dbReference type="Pfam" id="PF12770"/>
    </source>
</evidence>
<comment type="caution">
    <text evidence="3">The sequence shown here is derived from an EMBL/GenBank/DDBJ whole genome shotgun (WGS) entry which is preliminary data.</text>
</comment>
<feature type="domain" description="CHAT" evidence="2">
    <location>
        <begin position="697"/>
        <end position="1026"/>
    </location>
</feature>
<name>A0A0C9NCI2_SPHPI</name>
<dbReference type="AlphaFoldDB" id="A0A0C9NCI2"/>
<sequence length="1044" mass="110428">MTMPRMMLRPRHALMIAALGSSALVQGAGLTPIARMETIGLGRNMAGETCVATRNWADPGVPDRFDRAYTIACSGVAASRPLGTVRAVRATEEAKATLDAQFDCGPENAVVIAGQSGSARRCFDRVTGLESLRLDMVRGDRRYVAAGTPALLPLLEEALAVIAEIRPLSADTTRTPQATIALTAFAPRPGAALPGADGLDSVAPFDIASALAQGISLNHKGLHVDASRVLNDALSRLDPSTPAPLRAELQLEAGLADSNIRFPDAAAAHFAAADAIFTAEPAVRSAFLARKRDTYVAFDAINRHAFAEALATLDRVASAPLSADQPLRDPGVLRLLNQPNRNGTATALAVPNAAALSQLVLDIETQYARSVALLAQGDRPAAEAAIERAAATYRPLANDRFDQSQLLWLGARIARQRGRLQAQRGDYSDAYDSFTSAVDMLRRGAIANAGTGNEPAIAEAQLDRAAVYARTGAPRSAVRNAFGEAVDALIDSRGTSLGSSLGMEDYLDMLVAEAAKPQPDTYDRFFRAVQANGEPAVARQLTQLRSVVTAGGTVATALRERADLEREITRLRYAIAGAAPGQGAPADLERARAAAEQRLLVVDAQLAADPRYRTLDDAPATLAELRAGLRPGESFIKLTRLNRRIYGLVVTRDATFIYHVAGSEAATRAVETLGKQLRASIDGDLNVGKLVPFDEARAYTLYRLIAGPAAATLQASRAIVVDPAGPLATLPLGVLVTRYDPKAVKPDPFDFSQTAFLARGAAISNALSPRSFLVARSTPASRAPKPFLGFGQHVAPAAVSGSAAERPVPVGYGCMIDYGRLASLSRSLKPISAREIDIAAAALQARPAQMLIGPAFTDTGVESRDDLNDYEVLHFATHGLTEGVWGCSQSPPALVTSFGNAQSDGLLSFSEIAELKLDANLVVLSACDTVAGVRDEALARSAGQEEAGATLEGLVRAFLAANARAVLATYWQVSAEKESDEFIRAFYTRARTGTLGEAMQVAQQTLIALPTYSHPFYWAPYFLVGDSSKTALSAANPSARIAAR</sequence>
<dbReference type="EMBL" id="BBJS01000030">
    <property type="protein sequence ID" value="GAN14012.1"/>
    <property type="molecule type" value="Genomic_DNA"/>
</dbReference>
<accession>A0A0C9NCI2</accession>
<dbReference type="Gene3D" id="1.25.40.10">
    <property type="entry name" value="Tetratricopeptide repeat domain"/>
    <property type="match status" value="1"/>
</dbReference>
<dbReference type="InterPro" id="IPR011990">
    <property type="entry name" value="TPR-like_helical_dom_sf"/>
</dbReference>
<feature type="signal peptide" evidence="1">
    <location>
        <begin position="1"/>
        <end position="27"/>
    </location>
</feature>
<dbReference type="Proteomes" id="UP000032025">
    <property type="component" value="Unassembled WGS sequence"/>
</dbReference>
<evidence type="ECO:0000313" key="4">
    <source>
        <dbReference type="Proteomes" id="UP000032025"/>
    </source>
</evidence>
<reference evidence="3 4" key="1">
    <citation type="submission" date="2014-08" db="EMBL/GenBank/DDBJ databases">
        <title>Whole genome shotgun sequence of Sphingomonas paucimobilis NBRC 13935.</title>
        <authorList>
            <person name="Hosoyama A."/>
            <person name="Hashimoto M."/>
            <person name="Hosoyama Y."/>
            <person name="Noguchi M."/>
            <person name="Uohara A."/>
            <person name="Ohji S."/>
            <person name="Katano-Makiyama Y."/>
            <person name="Ichikawa N."/>
            <person name="Kimura A."/>
            <person name="Yamazoe A."/>
            <person name="Fujita N."/>
        </authorList>
    </citation>
    <scope>NUCLEOTIDE SEQUENCE [LARGE SCALE GENOMIC DNA]</scope>
    <source>
        <strain evidence="3 4">NBRC 13935</strain>
    </source>
</reference>
<evidence type="ECO:0000313" key="3">
    <source>
        <dbReference type="EMBL" id="GAN14012.1"/>
    </source>
</evidence>
<proteinExistence type="predicted"/>
<gene>
    <name evidence="3" type="ORF">SP6_30_01530</name>
</gene>